<feature type="domain" description="Transposase IS204/IS1001/IS1096/IS1165 DDE" evidence="1">
    <location>
        <begin position="149"/>
        <end position="380"/>
    </location>
</feature>
<dbReference type="Pfam" id="PF13542">
    <property type="entry name" value="HTH_Tnp_ISL3"/>
    <property type="match status" value="1"/>
</dbReference>
<organism evidence="4 5">
    <name type="scientific">Zoogloea oleivorans</name>
    <dbReference type="NCBI Taxonomy" id="1552750"/>
    <lineage>
        <taxon>Bacteria</taxon>
        <taxon>Pseudomonadati</taxon>
        <taxon>Pseudomonadota</taxon>
        <taxon>Betaproteobacteria</taxon>
        <taxon>Rhodocyclales</taxon>
        <taxon>Zoogloeaceae</taxon>
        <taxon>Zoogloea</taxon>
    </lineage>
</organism>
<feature type="domain" description="Transposase IS204/IS1001/IS1096/IS1165 zinc-finger" evidence="3">
    <location>
        <begin position="34"/>
        <end position="78"/>
    </location>
</feature>
<accession>A0A6C2CBQ7</accession>
<sequence length="451" mass="52694">MSGILNLPGLRELDKKESETEYHVKAEPAAIARLCPHCGELHRIQRHGNRPIYVRDLPTHGKTMMIHLDVPRLKCMACQRTFTAVVQEIDEGFQMTERLVRWIGRQSLEYTYAELAKQVGIDEKSVRTIFDAYVAKLEKDFKRETPVWLGIDEIKLGRFRAIFTNIQDRALIDMLPDRYHTSIVRFLESLPNKERITHVSTDMWRPYRLAVQRVLPQAKLVVDKFHVVSKANASLDAVRRSIGKTDQKKQGAGLKKAHKLFAKRAADLNDEQYITVSGWLNCFPLLAAAYDLKERLYAVYDVETKEEAWAEYLNWEASIPDELAKPFRPVKTAFRNWKEWILNYFDDHRITNAFTESFNAKVRRVYRNGHGYTFERLRAKVLFTDRLQKRIPFQEKVKVKKQRFEDISMGRMTYFMMGSFDDDYEVKIKTRMGNVGTDLPTLLALLDSDDF</sequence>
<proteinExistence type="predicted"/>
<comment type="caution">
    <text evidence="4">The sequence shown here is derived from an EMBL/GenBank/DDBJ whole genome shotgun (WGS) entry which is preliminary data.</text>
</comment>
<dbReference type="InterPro" id="IPR047951">
    <property type="entry name" value="Transpos_ISL3"/>
</dbReference>
<reference evidence="4 5" key="1">
    <citation type="submission" date="2019-01" db="EMBL/GenBank/DDBJ databases">
        <title>Zoogloea oleivorans genome sequencing and assembly.</title>
        <authorList>
            <person name="Tancsics A."/>
            <person name="Farkas M."/>
            <person name="Kriszt B."/>
            <person name="Maroti G."/>
            <person name="Horvath B."/>
        </authorList>
    </citation>
    <scope>NUCLEOTIDE SEQUENCE [LARGE SCALE GENOMIC DNA]</scope>
    <source>
        <strain evidence="4 5">Buc</strain>
    </source>
</reference>
<evidence type="ECO:0000259" key="1">
    <source>
        <dbReference type="Pfam" id="PF01610"/>
    </source>
</evidence>
<keyword evidence="5" id="KW-1185">Reference proteome</keyword>
<dbReference type="EMBL" id="SDKK01000041">
    <property type="protein sequence ID" value="TYC51434.1"/>
    <property type="molecule type" value="Genomic_DNA"/>
</dbReference>
<protein>
    <submittedName>
        <fullName evidence="4">ISL3 family transposase</fullName>
    </submittedName>
</protein>
<evidence type="ECO:0000259" key="3">
    <source>
        <dbReference type="Pfam" id="PF14690"/>
    </source>
</evidence>
<evidence type="ECO:0000259" key="2">
    <source>
        <dbReference type="Pfam" id="PF13542"/>
    </source>
</evidence>
<dbReference type="OrthoDB" id="46712at2"/>
<evidence type="ECO:0000313" key="5">
    <source>
        <dbReference type="Proteomes" id="UP000389128"/>
    </source>
</evidence>
<name>A0A6C2CBQ7_9RHOO</name>
<dbReference type="InterPro" id="IPR029261">
    <property type="entry name" value="Transposase_Znf"/>
</dbReference>
<dbReference type="InterPro" id="IPR032877">
    <property type="entry name" value="Transposase_HTH"/>
</dbReference>
<gene>
    <name evidence="4" type="ORF">ETQ85_24425</name>
</gene>
<dbReference type="AlphaFoldDB" id="A0A6C2CBQ7"/>
<dbReference type="NCBIfam" id="NF033550">
    <property type="entry name" value="transpos_ISL3"/>
    <property type="match status" value="1"/>
</dbReference>
<dbReference type="Pfam" id="PF14690">
    <property type="entry name" value="Zn_ribbon_ISL3"/>
    <property type="match status" value="1"/>
</dbReference>
<evidence type="ECO:0000313" key="4">
    <source>
        <dbReference type="EMBL" id="TYC51434.1"/>
    </source>
</evidence>
<dbReference type="PANTHER" id="PTHR33498">
    <property type="entry name" value="TRANSPOSASE FOR INSERTION SEQUENCE ELEMENT IS1557"/>
    <property type="match status" value="1"/>
</dbReference>
<dbReference type="Pfam" id="PF01610">
    <property type="entry name" value="DDE_Tnp_ISL3"/>
    <property type="match status" value="1"/>
</dbReference>
<dbReference type="Proteomes" id="UP000389128">
    <property type="component" value="Unassembled WGS sequence"/>
</dbReference>
<dbReference type="InterPro" id="IPR002560">
    <property type="entry name" value="Transposase_DDE"/>
</dbReference>
<dbReference type="RefSeq" id="WP_148581616.1">
    <property type="nucleotide sequence ID" value="NZ_SDKK01000041.1"/>
</dbReference>
<dbReference type="PANTHER" id="PTHR33498:SF1">
    <property type="entry name" value="TRANSPOSASE FOR INSERTION SEQUENCE ELEMENT IS1557"/>
    <property type="match status" value="1"/>
</dbReference>
<feature type="domain" description="Transposase IS204/IS1001/IS1096/IS1165 helix-turn-helix" evidence="2">
    <location>
        <begin position="89"/>
        <end position="134"/>
    </location>
</feature>